<gene>
    <name evidence="2" type="ORF">UFOPK3773_00529</name>
    <name evidence="3" type="ORF">UFOPK3992_00142</name>
</gene>
<dbReference type="Pfam" id="PF01425">
    <property type="entry name" value="Amidase"/>
    <property type="match status" value="1"/>
</dbReference>
<dbReference type="InterPro" id="IPR000120">
    <property type="entry name" value="Amidase"/>
</dbReference>
<dbReference type="Gene3D" id="3.90.1300.10">
    <property type="entry name" value="Amidase signature (AS) domain"/>
    <property type="match status" value="1"/>
</dbReference>
<dbReference type="GO" id="GO:0003824">
    <property type="term" value="F:catalytic activity"/>
    <property type="evidence" value="ECO:0007669"/>
    <property type="project" value="InterPro"/>
</dbReference>
<reference evidence="3" key="1">
    <citation type="submission" date="2020-05" db="EMBL/GenBank/DDBJ databases">
        <authorList>
            <person name="Chiriac C."/>
            <person name="Salcher M."/>
            <person name="Ghai R."/>
            <person name="Kavagutti S V."/>
        </authorList>
    </citation>
    <scope>NUCLEOTIDE SEQUENCE</scope>
</reference>
<protein>
    <submittedName>
        <fullName evidence="3">Unannotated protein</fullName>
    </submittedName>
</protein>
<accession>A0A6J7NPN8</accession>
<dbReference type="PANTHER" id="PTHR11895">
    <property type="entry name" value="TRANSAMIDASE"/>
    <property type="match status" value="1"/>
</dbReference>
<dbReference type="NCBIfam" id="NF005687">
    <property type="entry name" value="PRK07487.1"/>
    <property type="match status" value="1"/>
</dbReference>
<dbReference type="InterPro" id="IPR023631">
    <property type="entry name" value="Amidase_dom"/>
</dbReference>
<name>A0A6J7NPN8_9ZZZZ</name>
<proteinExistence type="predicted"/>
<feature type="domain" description="Amidase" evidence="1">
    <location>
        <begin position="26"/>
        <end position="449"/>
    </location>
</feature>
<dbReference type="EMBL" id="CAFBOZ010000011">
    <property type="protein sequence ID" value="CAB4992652.1"/>
    <property type="molecule type" value="Genomic_DNA"/>
</dbReference>
<dbReference type="SUPFAM" id="SSF75304">
    <property type="entry name" value="Amidase signature (AS) enzymes"/>
    <property type="match status" value="1"/>
</dbReference>
<dbReference type="PANTHER" id="PTHR11895:SF7">
    <property type="entry name" value="GLUTAMYL-TRNA(GLN) AMIDOTRANSFERASE SUBUNIT A, MITOCHONDRIAL"/>
    <property type="match status" value="1"/>
</dbReference>
<organism evidence="3">
    <name type="scientific">freshwater metagenome</name>
    <dbReference type="NCBI Taxonomy" id="449393"/>
    <lineage>
        <taxon>unclassified sequences</taxon>
        <taxon>metagenomes</taxon>
        <taxon>ecological metagenomes</taxon>
    </lineage>
</organism>
<dbReference type="InterPro" id="IPR036928">
    <property type="entry name" value="AS_sf"/>
</dbReference>
<dbReference type="EMBL" id="CAFBNF010000038">
    <property type="protein sequence ID" value="CAB4935869.1"/>
    <property type="molecule type" value="Genomic_DNA"/>
</dbReference>
<evidence type="ECO:0000313" key="3">
    <source>
        <dbReference type="EMBL" id="CAB4992652.1"/>
    </source>
</evidence>
<dbReference type="AlphaFoldDB" id="A0A6J7NPN8"/>
<evidence type="ECO:0000313" key="2">
    <source>
        <dbReference type="EMBL" id="CAB4935869.1"/>
    </source>
</evidence>
<evidence type="ECO:0000259" key="1">
    <source>
        <dbReference type="Pfam" id="PF01425"/>
    </source>
</evidence>
<sequence>MTLAPVTLSAAEIADAVRSGRLSAAEVVQAHLKRIAEVNPAVNAVTVVLAEQALEAAAGIDAQIARGEQVGPLAGVPISVKENIDCVGSATTSGMPFAAGFLPAENATFLQRLIDAGAIPVARGNMPDFGLRWDTDNDLYGRTTNPWDPERVPEGSSGGDAVIVATGMAVVGLGNDYGGSLRLPANAAGITALRPTTGRVTAPSRRAEPISMTLQMFATNGPLARSVNDLDLLFAVMHGADDRDPLSITVPHPREYGGPRRAAICVDPAGLGVDPVVAGAVRRAADALAAAGWEVEEVDPPGIVRSTELWEELALVEMIGFFQPGVLPGPLSAGSEAWYTTVNRDVPLLDTTAAYSAGWGERLMIAAQWREFHARYPVVVGPVSTGQTPRVGFDLSGHDAARTLVREHRLTVTVNMLGLPSVAVPTGIVGDRPQGVQVIASTFQDHTALAAARDIETACGRLTPIDPRASAA</sequence>